<gene>
    <name evidence="1" type="ORF">GNLVRS02_ARAD1A14608g</name>
</gene>
<dbReference type="EMBL" id="HG937691">
    <property type="protein sequence ID" value="CDP33671.1"/>
    <property type="molecule type" value="Genomic_DNA"/>
</dbReference>
<organism evidence="1">
    <name type="scientific">Blastobotrys adeninivorans</name>
    <name type="common">Yeast</name>
    <name type="synonym">Arxula adeninivorans</name>
    <dbReference type="NCBI Taxonomy" id="409370"/>
    <lineage>
        <taxon>Eukaryota</taxon>
        <taxon>Fungi</taxon>
        <taxon>Dikarya</taxon>
        <taxon>Ascomycota</taxon>
        <taxon>Saccharomycotina</taxon>
        <taxon>Dipodascomycetes</taxon>
        <taxon>Dipodascales</taxon>
        <taxon>Trichomonascaceae</taxon>
        <taxon>Blastobotrys</taxon>
    </lineage>
</organism>
<evidence type="ECO:0000313" key="1">
    <source>
        <dbReference type="EMBL" id="CDP33671.1"/>
    </source>
</evidence>
<accession>A0A060T3E3</accession>
<sequence length="147" mass="15986">MPFCVQLGKNSTKSSKQDSFAPVSRYLSRSCSCLTPHKHGFNSFESSLSRSQGTSLGRILSTWHGIEPGVSVKCLLERQHGALLDRVNGKSLQLMQEILLLLGGISGTSGCISAVCRFDIRSTMAIDSAQFQSYVSVSSNKVRQKEA</sequence>
<reference evidence="1" key="2">
    <citation type="submission" date="2014-06" db="EMBL/GenBank/DDBJ databases">
        <title>The complete genome of Blastobotrys (Arxula) adeninivorans LS3 - a yeast of biotechnological interest.</title>
        <authorList>
            <person name="Kunze G."/>
            <person name="Gaillardin C."/>
            <person name="Czernicka M."/>
            <person name="Durrens P."/>
            <person name="Martin T."/>
            <person name="Boer E."/>
            <person name="Gabaldon T."/>
            <person name="Cruz J."/>
            <person name="Talla E."/>
            <person name="Marck C."/>
            <person name="Goffeau A."/>
            <person name="Barbe V."/>
            <person name="Baret P."/>
            <person name="Baronian K."/>
            <person name="Beier S."/>
            <person name="Bleykasten C."/>
            <person name="Bode R."/>
            <person name="Casaregola S."/>
            <person name="Despons L."/>
            <person name="Fairhead C."/>
            <person name="Giersberg M."/>
            <person name="Gierski P."/>
            <person name="Hahnel U."/>
            <person name="Hartmann A."/>
            <person name="Jankowska D."/>
            <person name="Jubin C."/>
            <person name="Jung P."/>
            <person name="Lafontaine I."/>
            <person name="Leh-Louis V."/>
            <person name="Lemaire M."/>
            <person name="Marcet-Houben M."/>
            <person name="Mascher M."/>
            <person name="Morel G."/>
            <person name="Richard G.-F."/>
            <person name="Riechen J."/>
            <person name="Sacerdot C."/>
            <person name="Sarkar A."/>
            <person name="Savel G."/>
            <person name="Schacherer J."/>
            <person name="Sherman D."/>
            <person name="Straub M.-L."/>
            <person name="Stein N."/>
            <person name="Thierry A."/>
            <person name="Trautwein-Schult A."/>
            <person name="Westhof E."/>
            <person name="Worch S."/>
            <person name="Dujon B."/>
            <person name="Souciet J.-L."/>
            <person name="Wincker P."/>
            <person name="Scholz U."/>
            <person name="Neuveglise N."/>
        </authorList>
    </citation>
    <scope>NUCLEOTIDE SEQUENCE</scope>
    <source>
        <strain evidence="1">LS3</strain>
    </source>
</reference>
<dbReference type="AlphaFoldDB" id="A0A060T3E3"/>
<reference evidence="1" key="1">
    <citation type="submission" date="2014-02" db="EMBL/GenBank/DDBJ databases">
        <authorList>
            <person name="Genoscope - CEA"/>
        </authorList>
    </citation>
    <scope>NUCLEOTIDE SEQUENCE</scope>
    <source>
        <strain evidence="1">LS3</strain>
    </source>
</reference>
<protein>
    <submittedName>
        <fullName evidence="1">ARAD1A14608p</fullName>
    </submittedName>
</protein>
<proteinExistence type="predicted"/>
<name>A0A060T3E3_BLAAD</name>